<comment type="caution">
    <text evidence="3">The sequence shown here is derived from an EMBL/GenBank/DDBJ whole genome shotgun (WGS) entry which is preliminary data.</text>
</comment>
<accession>A0ABQ4J6Z0</accession>
<sequence length="342" mass="35467">MERRVVDRLRCPVCAEPLAEVAAGAARALRCPRRHSFDIARQGYVNLLAGRAPHGGDTAEMVAARADFLAAGHYDIISAALATAARSALPAGAADAPHQSLPRGLCSASAHATETGRDRCAEVSRAKGTRDGVTGGRRHGDTREHGGPAGSYPLVVETGAGTGRHLAAVLAALPGAVGLALDVSKPALRRAARIHPRVTAALADTWQRLPLADASTALLLNVFAPRNGAEFHRVLDPAGRLLVVTPAADHLTELVDALGLLRVDPAKADRVAISLGGHFTEESAAVHRQELILSGAEVATLVGMGPSAWHADPAGLAARIAALGEPVRVTMAVRLGVHRPNH</sequence>
<dbReference type="EMBL" id="BOPC01000013">
    <property type="protein sequence ID" value="GIJ25900.1"/>
    <property type="molecule type" value="Genomic_DNA"/>
</dbReference>
<evidence type="ECO:0000259" key="2">
    <source>
        <dbReference type="Pfam" id="PF21302"/>
    </source>
</evidence>
<feature type="compositionally biased region" description="Basic and acidic residues" evidence="1">
    <location>
        <begin position="116"/>
        <end position="130"/>
    </location>
</feature>
<keyword evidence="4" id="KW-1185">Reference proteome</keyword>
<gene>
    <name evidence="3" type="ORF">Vqi01_10620</name>
</gene>
<evidence type="ECO:0000313" key="3">
    <source>
        <dbReference type="EMBL" id="GIJ25900.1"/>
    </source>
</evidence>
<feature type="region of interest" description="Disordered" evidence="1">
    <location>
        <begin position="116"/>
        <end position="153"/>
    </location>
</feature>
<dbReference type="SUPFAM" id="SSF53335">
    <property type="entry name" value="S-adenosyl-L-methionine-dependent methyltransferases"/>
    <property type="match status" value="1"/>
</dbReference>
<protein>
    <recommendedName>
        <fullName evidence="2">23S rRNA (guanine(745)-N(1))-methyltransferase N-terminal domain-containing protein</fullName>
    </recommendedName>
</protein>
<feature type="domain" description="23S rRNA (guanine(745)-N(1))-methyltransferase N-terminal" evidence="2">
    <location>
        <begin position="10"/>
        <end position="48"/>
    </location>
</feature>
<evidence type="ECO:0000256" key="1">
    <source>
        <dbReference type="SAM" id="MobiDB-lite"/>
    </source>
</evidence>
<proteinExistence type="predicted"/>
<evidence type="ECO:0000313" key="4">
    <source>
        <dbReference type="Proteomes" id="UP000653076"/>
    </source>
</evidence>
<name>A0ABQ4J6Z0_9ACTN</name>
<dbReference type="InterPro" id="IPR029063">
    <property type="entry name" value="SAM-dependent_MTases_sf"/>
</dbReference>
<dbReference type="Proteomes" id="UP000653076">
    <property type="component" value="Unassembled WGS sequence"/>
</dbReference>
<dbReference type="InterPro" id="IPR048647">
    <property type="entry name" value="RlmA_N"/>
</dbReference>
<dbReference type="RefSeq" id="WP_204033456.1">
    <property type="nucleotide sequence ID" value="NZ_BOPC01000013.1"/>
</dbReference>
<dbReference type="Pfam" id="PF21302">
    <property type="entry name" value="Zn_ribbon_RlmA"/>
    <property type="match status" value="1"/>
</dbReference>
<reference evidence="3 4" key="1">
    <citation type="submission" date="2021-01" db="EMBL/GenBank/DDBJ databases">
        <title>Whole genome shotgun sequence of Verrucosispora qiuiae NBRC 106684.</title>
        <authorList>
            <person name="Komaki H."/>
            <person name="Tamura T."/>
        </authorList>
    </citation>
    <scope>NUCLEOTIDE SEQUENCE [LARGE SCALE GENOMIC DNA]</scope>
    <source>
        <strain evidence="3 4">NBRC 106684</strain>
    </source>
</reference>
<dbReference type="Gene3D" id="3.40.50.150">
    <property type="entry name" value="Vaccinia Virus protein VP39"/>
    <property type="match status" value="1"/>
</dbReference>
<organism evidence="3 4">
    <name type="scientific">Micromonospora qiuiae</name>
    <dbReference type="NCBI Taxonomy" id="502268"/>
    <lineage>
        <taxon>Bacteria</taxon>
        <taxon>Bacillati</taxon>
        <taxon>Actinomycetota</taxon>
        <taxon>Actinomycetes</taxon>
        <taxon>Micromonosporales</taxon>
        <taxon>Micromonosporaceae</taxon>
        <taxon>Micromonospora</taxon>
    </lineage>
</organism>